<dbReference type="EC" id="3.4.21.26" evidence="3"/>
<reference evidence="10" key="1">
    <citation type="journal article" date="2019" name="Int. J. Syst. Evol. Microbiol.">
        <title>The Global Catalogue of Microorganisms (GCM) 10K type strain sequencing project: providing services to taxonomists for standard genome sequencing and annotation.</title>
        <authorList>
            <consortium name="The Broad Institute Genomics Platform"/>
            <consortium name="The Broad Institute Genome Sequencing Center for Infectious Disease"/>
            <person name="Wu L."/>
            <person name="Ma J."/>
        </authorList>
    </citation>
    <scope>NUCLEOTIDE SEQUENCE [LARGE SCALE GENOMIC DNA]</scope>
    <source>
        <strain evidence="10">CGMCC 4.7241</strain>
    </source>
</reference>
<dbReference type="PANTHER" id="PTHR42881:SF2">
    <property type="entry name" value="PROLYL ENDOPEPTIDASE"/>
    <property type="match status" value="1"/>
</dbReference>
<evidence type="ECO:0000259" key="7">
    <source>
        <dbReference type="Pfam" id="PF00326"/>
    </source>
</evidence>
<organism evidence="9 10">
    <name type="scientific">Tenggerimyces flavus</name>
    <dbReference type="NCBI Taxonomy" id="1708749"/>
    <lineage>
        <taxon>Bacteria</taxon>
        <taxon>Bacillati</taxon>
        <taxon>Actinomycetota</taxon>
        <taxon>Actinomycetes</taxon>
        <taxon>Propionibacteriales</taxon>
        <taxon>Nocardioidaceae</taxon>
        <taxon>Tenggerimyces</taxon>
    </lineage>
</organism>
<evidence type="ECO:0000256" key="4">
    <source>
        <dbReference type="ARBA" id="ARBA00022670"/>
    </source>
</evidence>
<gene>
    <name evidence="9" type="ORF">ACFOUW_34000</name>
</gene>
<dbReference type="InterPro" id="IPR029058">
    <property type="entry name" value="AB_hydrolase_fold"/>
</dbReference>
<evidence type="ECO:0000256" key="3">
    <source>
        <dbReference type="ARBA" id="ARBA00011897"/>
    </source>
</evidence>
<dbReference type="RefSeq" id="WP_205121151.1">
    <property type="nucleotide sequence ID" value="NZ_JAFBCM010000001.1"/>
</dbReference>
<dbReference type="SUPFAM" id="SSF53474">
    <property type="entry name" value="alpha/beta-Hydrolases"/>
    <property type="match status" value="1"/>
</dbReference>
<feature type="domain" description="Peptidase S9A N-terminal" evidence="8">
    <location>
        <begin position="8"/>
        <end position="423"/>
    </location>
</feature>
<sequence length="702" mass="77670">MTNSTPYPEAERDERTDTLHGQVVADPYRWLEDAESKHTERWLEGQEDLFRERRKDWDQHDGFKQRLGQLLASGAIGAPVWRGERQFFLRRTADQEHSVLHTIDLDGTERVLVDPIELDLSGTTTLDAWQPSKEGDLLAYQVSRGGTEESEIVVLDVATGRQVDGPIDRTRSSPIAWLPDGKAFYYVRRLHPDDVPKDERQYHRRIWLHQVGTNPHDDVIVFGADLDKTTFYGVTVSRDGRWLMVSAALGTAPRNDVWLADLTSSALDAPTFAPLQVGVDARVGARVGRDGKLYAWTDRDAPRGQLKVADLDNGVPPYEQWRTLVAQDDDAVLEDYAILDGPELPAPLLVTSWTEHAVSKLTVHDLATGEQRGDVELPGVGSVGGVGERPEGGHECWFGYTDYGTPSSIWRFDARTGECTIWATPPGTVDNLPDIATRQITYPSPDGTEIRMFVISPADGDPDKPRPTILYGYGGFGISLTPAFSAGILSWVEAGGVYAIANLRGGGEEGEEWHRAGMRDQKQRVFDDFLAAGDWLTQHGWTTPDLLAISGGSNGGLLVGAALTQRPQAFRAVVCSAPLLDMVRYERSGLGQLWTDEYGTVSNEEEFGWLLAYSPYHRVTDGLPYPAVLFTVFDGDTRVDTLHARKMAAALQHSSASHPATHPILLRNEREVGHSNRALSRTVELSTDTLAFLAWATGLRKK</sequence>
<evidence type="ECO:0000256" key="2">
    <source>
        <dbReference type="ARBA" id="ARBA00005228"/>
    </source>
</evidence>
<protein>
    <recommendedName>
        <fullName evidence="3">prolyl oligopeptidase</fullName>
        <ecNumber evidence="3">3.4.21.26</ecNumber>
    </recommendedName>
</protein>
<dbReference type="InterPro" id="IPR002470">
    <property type="entry name" value="Peptidase_S9A"/>
</dbReference>
<dbReference type="InterPro" id="IPR001375">
    <property type="entry name" value="Peptidase_S9_cat"/>
</dbReference>
<keyword evidence="6" id="KW-0720">Serine protease</keyword>
<evidence type="ECO:0000256" key="6">
    <source>
        <dbReference type="ARBA" id="ARBA00022825"/>
    </source>
</evidence>
<dbReference type="Gene3D" id="2.130.10.120">
    <property type="entry name" value="Prolyl oligopeptidase, N-terminal domain"/>
    <property type="match status" value="1"/>
</dbReference>
<keyword evidence="5" id="KW-0378">Hydrolase</keyword>
<dbReference type="EMBL" id="JBHRZH010000043">
    <property type="protein sequence ID" value="MFC3765890.1"/>
    <property type="molecule type" value="Genomic_DNA"/>
</dbReference>
<evidence type="ECO:0000313" key="9">
    <source>
        <dbReference type="EMBL" id="MFC3765890.1"/>
    </source>
</evidence>
<name>A0ABV7YKL5_9ACTN</name>
<evidence type="ECO:0000313" key="10">
    <source>
        <dbReference type="Proteomes" id="UP001595699"/>
    </source>
</evidence>
<feature type="domain" description="Peptidase S9 prolyl oligopeptidase catalytic" evidence="7">
    <location>
        <begin position="483"/>
        <end position="698"/>
    </location>
</feature>
<dbReference type="PROSITE" id="PS00708">
    <property type="entry name" value="PRO_ENDOPEP_SER"/>
    <property type="match status" value="1"/>
</dbReference>
<evidence type="ECO:0000256" key="5">
    <source>
        <dbReference type="ARBA" id="ARBA00022801"/>
    </source>
</evidence>
<dbReference type="Gene3D" id="3.40.50.1820">
    <property type="entry name" value="alpha/beta hydrolase"/>
    <property type="match status" value="1"/>
</dbReference>
<dbReference type="PRINTS" id="PR00862">
    <property type="entry name" value="PROLIGOPTASE"/>
</dbReference>
<dbReference type="Proteomes" id="UP001595699">
    <property type="component" value="Unassembled WGS sequence"/>
</dbReference>
<comment type="caution">
    <text evidence="9">The sequence shown here is derived from an EMBL/GenBank/DDBJ whole genome shotgun (WGS) entry which is preliminary data.</text>
</comment>
<evidence type="ECO:0000256" key="1">
    <source>
        <dbReference type="ARBA" id="ARBA00001070"/>
    </source>
</evidence>
<keyword evidence="10" id="KW-1185">Reference proteome</keyword>
<comment type="catalytic activity">
    <reaction evidence="1">
        <text>Hydrolysis of Pro-|-Xaa &gt;&gt; Ala-|-Xaa in oligopeptides.</text>
        <dbReference type="EC" id="3.4.21.26"/>
    </reaction>
</comment>
<keyword evidence="4" id="KW-0645">Protease</keyword>
<dbReference type="Pfam" id="PF02897">
    <property type="entry name" value="Peptidase_S9_N"/>
    <property type="match status" value="1"/>
</dbReference>
<dbReference type="PANTHER" id="PTHR42881">
    <property type="entry name" value="PROLYL ENDOPEPTIDASE"/>
    <property type="match status" value="1"/>
</dbReference>
<dbReference type="InterPro" id="IPR051167">
    <property type="entry name" value="Prolyl_oligopep/macrocyclase"/>
</dbReference>
<accession>A0ABV7YKL5</accession>
<evidence type="ECO:0000259" key="8">
    <source>
        <dbReference type="Pfam" id="PF02897"/>
    </source>
</evidence>
<comment type="similarity">
    <text evidence="2">Belongs to the peptidase S9A family.</text>
</comment>
<dbReference type="InterPro" id="IPR023302">
    <property type="entry name" value="Pept_S9A_N"/>
</dbReference>
<dbReference type="SUPFAM" id="SSF50993">
    <property type="entry name" value="Peptidase/esterase 'gauge' domain"/>
    <property type="match status" value="1"/>
</dbReference>
<dbReference type="InterPro" id="IPR002471">
    <property type="entry name" value="Pept_S9_AS"/>
</dbReference>
<dbReference type="Pfam" id="PF00326">
    <property type="entry name" value="Peptidase_S9"/>
    <property type="match status" value="1"/>
</dbReference>
<proteinExistence type="inferred from homology"/>